<dbReference type="InterPro" id="IPR011990">
    <property type="entry name" value="TPR-like_helical_dom_sf"/>
</dbReference>
<dbReference type="SUPFAM" id="SSF48452">
    <property type="entry name" value="TPR-like"/>
    <property type="match status" value="2"/>
</dbReference>
<proteinExistence type="predicted"/>
<reference evidence="2 3" key="1">
    <citation type="submission" date="2015-10" db="EMBL/GenBank/DDBJ databases">
        <authorList>
            <person name="Gilbert D.G."/>
        </authorList>
    </citation>
    <scope>NUCLEOTIDE SEQUENCE [LARGE SCALE GENOMIC DNA]</scope>
    <source>
        <strain evidence="2 3">NRRL B-16712</strain>
    </source>
</reference>
<evidence type="ECO:0000259" key="1">
    <source>
        <dbReference type="PROSITE" id="PS50887"/>
    </source>
</evidence>
<dbReference type="SMART" id="SM00267">
    <property type="entry name" value="GGDEF"/>
    <property type="match status" value="1"/>
</dbReference>
<dbReference type="InterPro" id="IPR019734">
    <property type="entry name" value="TPR_rpt"/>
</dbReference>
<dbReference type="GO" id="GO:0043709">
    <property type="term" value="P:cell adhesion involved in single-species biofilm formation"/>
    <property type="evidence" value="ECO:0007669"/>
    <property type="project" value="TreeGrafter"/>
</dbReference>
<evidence type="ECO:0000313" key="3">
    <source>
        <dbReference type="Proteomes" id="UP000053244"/>
    </source>
</evidence>
<dbReference type="InterPro" id="IPR043128">
    <property type="entry name" value="Rev_trsase/Diguanyl_cyclase"/>
</dbReference>
<dbReference type="FunFam" id="3.30.70.270:FF:000001">
    <property type="entry name" value="Diguanylate cyclase domain protein"/>
    <property type="match status" value="1"/>
</dbReference>
<dbReference type="InterPro" id="IPR029787">
    <property type="entry name" value="Nucleotide_cyclase"/>
</dbReference>
<comment type="caution">
    <text evidence="2">The sequence shown here is derived from an EMBL/GenBank/DDBJ whole genome shotgun (WGS) entry which is preliminary data.</text>
</comment>
<dbReference type="PANTHER" id="PTHR45138:SF9">
    <property type="entry name" value="DIGUANYLATE CYCLASE DGCM-RELATED"/>
    <property type="match status" value="1"/>
</dbReference>
<dbReference type="GO" id="GO:0005886">
    <property type="term" value="C:plasma membrane"/>
    <property type="evidence" value="ECO:0007669"/>
    <property type="project" value="TreeGrafter"/>
</dbReference>
<sequence>MDAEALSAVLLSIEDKRSWDARAELIRTSELEQIAIDLGDELLAMRARLCKINMRMRCGDLAAAAEDIWHVNQWAVEHDAHQLLARTHLIWTSIHLHLGDAEQGLEHAVLAVELLDDESTDHMHVWHRTKLADALYFADDMDGARIRYAQAEEVALRLGSPALLCLLNNYAYVESTGGDQKRANEIAERLLRLADEWHIPMEPAFLDTIGSIQIINGDFAAAEETMRRCLELHAKGKWDDANDMAQYLVTLAQVQRGLGKYDLAQANLEEAHRQCLERDLGESLVRLHLEQAELYAARGDFEAAFAAHKVFFEAHHQQQSLQKEARARTRQAMFETVEARQEAERFREQARRDPLTGLHNRRYVDERLPDLIRTDPALTVALVDLDHFKQINDQLSHDVGDQVLVRVAQVLAREVAAACPEGFVARMGGEEFLVVLPGTAVPRATAQLDDIRRTLRNQHWAPITRHLPVTVSIGVAGLIDAEERAQAPLLSTADGHLYAAKHGGRDRVVSAADLRGYAGHASAA</sequence>
<accession>A0A0X3UQ59</accession>
<feature type="domain" description="GGDEF" evidence="1">
    <location>
        <begin position="376"/>
        <end position="513"/>
    </location>
</feature>
<organism evidence="2 3">
    <name type="scientific">Actinoplanes awajinensis subsp. mycoplanecinus</name>
    <dbReference type="NCBI Taxonomy" id="135947"/>
    <lineage>
        <taxon>Bacteria</taxon>
        <taxon>Bacillati</taxon>
        <taxon>Actinomycetota</taxon>
        <taxon>Actinomycetes</taxon>
        <taxon>Micromonosporales</taxon>
        <taxon>Micromonosporaceae</taxon>
        <taxon>Actinoplanes</taxon>
    </lineage>
</organism>
<dbReference type="CDD" id="cd01949">
    <property type="entry name" value="GGDEF"/>
    <property type="match status" value="1"/>
</dbReference>
<dbReference type="SUPFAM" id="SSF55073">
    <property type="entry name" value="Nucleotide cyclase"/>
    <property type="match status" value="1"/>
</dbReference>
<keyword evidence="3" id="KW-1185">Reference proteome</keyword>
<dbReference type="PANTHER" id="PTHR45138">
    <property type="entry name" value="REGULATORY COMPONENTS OF SENSORY TRANSDUCTION SYSTEM"/>
    <property type="match status" value="1"/>
</dbReference>
<dbReference type="AlphaFoldDB" id="A0A0X3UQ59"/>
<dbReference type="Pfam" id="PF13181">
    <property type="entry name" value="TPR_8"/>
    <property type="match status" value="1"/>
</dbReference>
<name>A0A0X3UQ59_9ACTN</name>
<dbReference type="Pfam" id="PF00990">
    <property type="entry name" value="GGDEF"/>
    <property type="match status" value="1"/>
</dbReference>
<evidence type="ECO:0000313" key="2">
    <source>
        <dbReference type="EMBL" id="KUL34654.1"/>
    </source>
</evidence>
<gene>
    <name evidence="2" type="ORF">ADL15_16050</name>
</gene>
<dbReference type="PROSITE" id="PS50887">
    <property type="entry name" value="GGDEF"/>
    <property type="match status" value="1"/>
</dbReference>
<dbReference type="EMBL" id="LLZH01000121">
    <property type="protein sequence ID" value="KUL34654.1"/>
    <property type="molecule type" value="Genomic_DNA"/>
</dbReference>
<dbReference type="NCBIfam" id="TIGR00254">
    <property type="entry name" value="GGDEF"/>
    <property type="match status" value="1"/>
</dbReference>
<dbReference type="GO" id="GO:0052621">
    <property type="term" value="F:diguanylate cyclase activity"/>
    <property type="evidence" value="ECO:0007669"/>
    <property type="project" value="TreeGrafter"/>
</dbReference>
<dbReference type="Gene3D" id="3.30.70.270">
    <property type="match status" value="1"/>
</dbReference>
<dbReference type="InterPro" id="IPR050469">
    <property type="entry name" value="Diguanylate_Cyclase"/>
</dbReference>
<dbReference type="GO" id="GO:1902201">
    <property type="term" value="P:negative regulation of bacterial-type flagellum-dependent cell motility"/>
    <property type="evidence" value="ECO:0007669"/>
    <property type="project" value="TreeGrafter"/>
</dbReference>
<dbReference type="OrthoDB" id="23692at2"/>
<protein>
    <submittedName>
        <fullName evidence="2">Diguanylate cyclase</fullName>
    </submittedName>
</protein>
<dbReference type="Gene3D" id="1.25.40.10">
    <property type="entry name" value="Tetratricopeptide repeat domain"/>
    <property type="match status" value="1"/>
</dbReference>
<dbReference type="Proteomes" id="UP000053244">
    <property type="component" value="Unassembled WGS sequence"/>
</dbReference>
<dbReference type="InterPro" id="IPR000160">
    <property type="entry name" value="GGDEF_dom"/>
</dbReference>